<keyword evidence="2" id="KW-1185">Reference proteome</keyword>
<dbReference type="Proteomes" id="UP000320055">
    <property type="component" value="Unassembled WGS sequence"/>
</dbReference>
<dbReference type="InterPro" id="IPR011990">
    <property type="entry name" value="TPR-like_helical_dom_sf"/>
</dbReference>
<dbReference type="Pfam" id="PF06041">
    <property type="entry name" value="DUF924"/>
    <property type="match status" value="1"/>
</dbReference>
<dbReference type="Gene3D" id="1.25.40.10">
    <property type="entry name" value="Tetratricopeptide repeat domain"/>
    <property type="match status" value="1"/>
</dbReference>
<sequence length="190" mass="22386">MNYQAVLDFWFGKPENADYGKPRKFWFIKSLDTDAKITSRFETTYQAAARGELDRWRTSPLSCLALIIVLDQFPRNLYRGKPQSFGTDGMALEIANYALEKNYDRQLLPVQRWFIYLPVEHSEDLADQKKSVKFFSSLKEDYHSKSTIDYAQKHLAIIQRFGRFPHRNEILDRKSTSEEIEFLKQPGSRF</sequence>
<dbReference type="Gene3D" id="1.20.58.320">
    <property type="entry name" value="TPR-like"/>
    <property type="match status" value="1"/>
</dbReference>
<dbReference type="SUPFAM" id="SSF48452">
    <property type="entry name" value="TPR-like"/>
    <property type="match status" value="1"/>
</dbReference>
<reference evidence="1 2" key="1">
    <citation type="submission" date="2019-01" db="EMBL/GenBank/DDBJ databases">
        <authorList>
            <person name="Brito A."/>
        </authorList>
    </citation>
    <scope>NUCLEOTIDE SEQUENCE [LARGE SCALE GENOMIC DNA]</scope>
    <source>
        <strain evidence="1">1</strain>
    </source>
</reference>
<dbReference type="RefSeq" id="WP_144863199.1">
    <property type="nucleotide sequence ID" value="NZ_LR213768.1"/>
</dbReference>
<dbReference type="InterPro" id="IPR010323">
    <property type="entry name" value="DUF924"/>
</dbReference>
<evidence type="ECO:0000313" key="1">
    <source>
        <dbReference type="EMBL" id="VEP14975.1"/>
    </source>
</evidence>
<evidence type="ECO:0008006" key="3">
    <source>
        <dbReference type="Google" id="ProtNLM"/>
    </source>
</evidence>
<accession>A0A563VU94</accession>
<proteinExistence type="predicted"/>
<gene>
    <name evidence="1" type="ORF">H1P_30051</name>
</gene>
<protein>
    <recommendedName>
        <fullName evidence="3">DUF924 domain-containing protein</fullName>
    </recommendedName>
</protein>
<dbReference type="EMBL" id="CAACVJ010000223">
    <property type="protein sequence ID" value="VEP14975.1"/>
    <property type="molecule type" value="Genomic_DNA"/>
</dbReference>
<evidence type="ECO:0000313" key="2">
    <source>
        <dbReference type="Proteomes" id="UP000320055"/>
    </source>
</evidence>
<dbReference type="AlphaFoldDB" id="A0A563VU94"/>
<dbReference type="OrthoDB" id="7593450at2"/>
<name>A0A563VU94_9CYAN</name>
<organism evidence="1 2">
    <name type="scientific">Hyella patelloides LEGE 07179</name>
    <dbReference type="NCBI Taxonomy" id="945734"/>
    <lineage>
        <taxon>Bacteria</taxon>
        <taxon>Bacillati</taxon>
        <taxon>Cyanobacteriota</taxon>
        <taxon>Cyanophyceae</taxon>
        <taxon>Pleurocapsales</taxon>
        <taxon>Hyellaceae</taxon>
        <taxon>Hyella</taxon>
    </lineage>
</organism>